<evidence type="ECO:0000313" key="1">
    <source>
        <dbReference type="EMBL" id="OIW35220.1"/>
    </source>
</evidence>
<organism evidence="1 2">
    <name type="scientific">Coniochaeta ligniaria NRRL 30616</name>
    <dbReference type="NCBI Taxonomy" id="1408157"/>
    <lineage>
        <taxon>Eukaryota</taxon>
        <taxon>Fungi</taxon>
        <taxon>Dikarya</taxon>
        <taxon>Ascomycota</taxon>
        <taxon>Pezizomycotina</taxon>
        <taxon>Sordariomycetes</taxon>
        <taxon>Sordariomycetidae</taxon>
        <taxon>Coniochaetales</taxon>
        <taxon>Coniochaetaceae</taxon>
        <taxon>Coniochaeta</taxon>
    </lineage>
</organism>
<dbReference type="EMBL" id="KV875093">
    <property type="protein sequence ID" value="OIW35220.1"/>
    <property type="molecule type" value="Genomic_DNA"/>
</dbReference>
<name>A0A1J7K0I2_9PEZI</name>
<reference evidence="1 2" key="1">
    <citation type="submission" date="2016-10" db="EMBL/GenBank/DDBJ databases">
        <title>Draft genome sequence of Coniochaeta ligniaria NRRL30616, a lignocellulolytic fungus for bioabatement of inhibitors in plant biomass hydrolysates.</title>
        <authorList>
            <consortium name="DOE Joint Genome Institute"/>
            <person name="Jimenez D.J."/>
            <person name="Hector R.E."/>
            <person name="Riley R."/>
            <person name="Sun H."/>
            <person name="Grigoriev I.V."/>
            <person name="Van Elsas J.D."/>
            <person name="Nichols N.N."/>
        </authorList>
    </citation>
    <scope>NUCLEOTIDE SEQUENCE [LARGE SCALE GENOMIC DNA]</scope>
    <source>
        <strain evidence="1 2">NRRL 30616</strain>
    </source>
</reference>
<sequence>MSKADIVDSSTEGTKEGSCRSTLSVAGLSVFTVSMDDAFSRADDSTIVAQELLGRRLRLAEEGLLSPCAGGLEWAARLLSTGWIAVGDEIWLAMATAVWLDFSWTAPFGLAVLQSAAGSEQRGCCARRGDSKSAVKSKLRGQLPGLADARWSSY</sequence>
<dbReference type="AlphaFoldDB" id="A0A1J7K0I2"/>
<proteinExistence type="predicted"/>
<evidence type="ECO:0000313" key="2">
    <source>
        <dbReference type="Proteomes" id="UP000182658"/>
    </source>
</evidence>
<accession>A0A1J7K0I2</accession>
<dbReference type="Proteomes" id="UP000182658">
    <property type="component" value="Unassembled WGS sequence"/>
</dbReference>
<keyword evidence="2" id="KW-1185">Reference proteome</keyword>
<gene>
    <name evidence="1" type="ORF">CONLIGDRAFT_46553</name>
</gene>
<dbReference type="InParanoid" id="A0A1J7K0I2"/>
<protein>
    <submittedName>
        <fullName evidence="1">Uncharacterized protein</fullName>
    </submittedName>
</protein>